<keyword evidence="3" id="KW-0255">Endonuclease</keyword>
<dbReference type="Pfam" id="PF04471">
    <property type="entry name" value="Mrr_cat"/>
    <property type="match status" value="1"/>
</dbReference>
<feature type="compositionally biased region" description="Polar residues" evidence="1">
    <location>
        <begin position="171"/>
        <end position="180"/>
    </location>
</feature>
<sequence length="358" mass="38924">MSIWGIHNTTIPHGELLGDGSTGFVSVGFDSTPDLQTCEASPEAFAEAVTQAYPQARPAVVTDRADQLYCFVHAMAPGDVVIAPDPTTRTLSFGRVAGPYYYESEAPEHRHRVAVRWRRTGVARSVFSRDLLDEIDARSTFFQVTLSAPEIEAFLSAPTQEAFVDQRRAAQESSADQGQDSAWDAQEARSPFPDAECIEQRTLDVIAERLVHGISRSEFTDLIADLLHAMGYHTRPCYRPGEGAVDLLAHRDALGLEGPATKVRCLHTNISAGRPEAQALLGAMVAGERGLLVTLGSWTSQAAALEAENPGLRLLGGAEVTDLFLAHYDRLPARWHSLVPLRPVLALESEDAEAQDAQ</sequence>
<keyword evidence="3" id="KW-0540">Nuclease</keyword>
<dbReference type="AlphaFoldDB" id="A0A853EKL7"/>
<dbReference type="PANTHER" id="PTHR30015">
    <property type="entry name" value="MRR RESTRICTION SYSTEM PROTEIN"/>
    <property type="match status" value="1"/>
</dbReference>
<evidence type="ECO:0000256" key="1">
    <source>
        <dbReference type="SAM" id="MobiDB-lite"/>
    </source>
</evidence>
<name>A0A853EKL7_9ACTO</name>
<dbReference type="PANTHER" id="PTHR30015:SF7">
    <property type="entry name" value="TYPE IV METHYL-DIRECTED RESTRICTION ENZYME ECOKMRR"/>
    <property type="match status" value="1"/>
</dbReference>
<comment type="caution">
    <text evidence="3">The sequence shown here is derived from an EMBL/GenBank/DDBJ whole genome shotgun (WGS) entry which is preliminary data.</text>
</comment>
<feature type="region of interest" description="Disordered" evidence="1">
    <location>
        <begin position="168"/>
        <end position="189"/>
    </location>
</feature>
<protein>
    <submittedName>
        <fullName evidence="3">Restriction endonuclease</fullName>
    </submittedName>
</protein>
<proteinExistence type="predicted"/>
<dbReference type="GO" id="GO:0003677">
    <property type="term" value="F:DNA binding"/>
    <property type="evidence" value="ECO:0007669"/>
    <property type="project" value="InterPro"/>
</dbReference>
<evidence type="ECO:0000259" key="2">
    <source>
        <dbReference type="Pfam" id="PF04471"/>
    </source>
</evidence>
<dbReference type="Gene3D" id="3.40.1350.10">
    <property type="match status" value="1"/>
</dbReference>
<dbReference type="GO" id="GO:0009307">
    <property type="term" value="P:DNA restriction-modification system"/>
    <property type="evidence" value="ECO:0007669"/>
    <property type="project" value="InterPro"/>
</dbReference>
<evidence type="ECO:0000313" key="4">
    <source>
        <dbReference type="Proteomes" id="UP000572528"/>
    </source>
</evidence>
<evidence type="ECO:0000313" key="3">
    <source>
        <dbReference type="EMBL" id="NYS69877.1"/>
    </source>
</evidence>
<dbReference type="InterPro" id="IPR052906">
    <property type="entry name" value="Type_IV_Methyl-Rstrct_Enzyme"/>
</dbReference>
<dbReference type="GO" id="GO:0015666">
    <property type="term" value="F:restriction endodeoxyribonuclease activity"/>
    <property type="evidence" value="ECO:0007669"/>
    <property type="project" value="TreeGrafter"/>
</dbReference>
<feature type="domain" description="Restriction endonuclease type IV Mrr" evidence="2">
    <location>
        <begin position="214"/>
        <end position="323"/>
    </location>
</feature>
<dbReference type="InterPro" id="IPR007560">
    <property type="entry name" value="Restrct_endonuc_IV_Mrr"/>
</dbReference>
<dbReference type="Proteomes" id="UP000572528">
    <property type="component" value="Unassembled WGS sequence"/>
</dbReference>
<dbReference type="EMBL" id="JACBXV010000160">
    <property type="protein sequence ID" value="NYS69877.1"/>
    <property type="molecule type" value="Genomic_DNA"/>
</dbReference>
<accession>A0A853EKL7</accession>
<dbReference type="RefSeq" id="WP_179901136.1">
    <property type="nucleotide sequence ID" value="NZ_JACBXV010000160.1"/>
</dbReference>
<organism evidence="3 4">
    <name type="scientific">Actinomyces bowdenii</name>
    <dbReference type="NCBI Taxonomy" id="131109"/>
    <lineage>
        <taxon>Bacteria</taxon>
        <taxon>Bacillati</taxon>
        <taxon>Actinomycetota</taxon>
        <taxon>Actinomycetes</taxon>
        <taxon>Actinomycetales</taxon>
        <taxon>Actinomycetaceae</taxon>
        <taxon>Actinomyces</taxon>
    </lineage>
</organism>
<keyword evidence="3" id="KW-0378">Hydrolase</keyword>
<dbReference type="InterPro" id="IPR011856">
    <property type="entry name" value="tRNA_endonuc-like_dom_sf"/>
</dbReference>
<reference evidence="3 4" key="1">
    <citation type="submission" date="2020-07" db="EMBL/GenBank/DDBJ databases">
        <title>MOT database genomes.</title>
        <authorList>
            <person name="Joseph S."/>
            <person name="Aduse-Opoku J."/>
            <person name="Hashim A."/>
            <person name="Wade W."/>
            <person name="Curtis M."/>
        </authorList>
    </citation>
    <scope>NUCLEOTIDE SEQUENCE [LARGE SCALE GENOMIC DNA]</scope>
    <source>
        <strain evidence="3 4">WMus004</strain>
    </source>
</reference>
<gene>
    <name evidence="3" type="ORF">HZZ05_10215</name>
</gene>